<dbReference type="GeneID" id="93248485"/>
<keyword evidence="9" id="KW-0067">ATP-binding</keyword>
<dbReference type="CDD" id="cd18030">
    <property type="entry name" value="DEXHc_RE_I_HsdR"/>
    <property type="match status" value="1"/>
</dbReference>
<dbReference type="Pfam" id="PF22679">
    <property type="entry name" value="T1R_D3-like"/>
    <property type="match status" value="1"/>
</dbReference>
<evidence type="ECO:0000256" key="8">
    <source>
        <dbReference type="ARBA" id="ARBA00022801"/>
    </source>
</evidence>
<dbReference type="InterPro" id="IPR027417">
    <property type="entry name" value="P-loop_NTPase"/>
</dbReference>
<dbReference type="Pfam" id="PF04313">
    <property type="entry name" value="HSDR_N"/>
    <property type="match status" value="1"/>
</dbReference>
<sequence length="1128" mass="133394">MLYKPEENEAKFEEKLISLLKHYGWENRDITLKQISDPFNNSELNDVLKKYSDNVLKRKDEQSLIENWKEIIYFRNRGELKSIPLSDSEMEQILDKVNKRNTVGLKNQFIINGEVSITRDAGTPETNPDYGKTKYLNIFSKTDVNQGKTIYQIAQQVVDKRANKRFDIVLLINGIPVIQIELKGKNNYAIDALGQIRSYHKAGVYKQGIFSLIQMFVAMDENEMFYTSNKNNADDIVNKDFIFKWTDEKNEKITYWKDIVQSFLNIPTSHNLVGIYSASDDKDIKILRPYQYWAIEAITREFEKNNNTIWNNKTDFIKKCGLIWHATGSGKTLTSFKTAQVLIDKNYADKVVFLADRIALTDQTFQNYSDFAKNWSEEVTNSKYTSSLKDFLLNSGKKLHISSHQKINNIAKELSPSEVEKINSKRIVFILDESHRSVFGETAANIKKTFYNSVWMGFTGTPIFEINKKGELHSQIIFGKILHTYTMKNAIIDNNVLGYSFKYVFFNDYNFWKYAYEQDILSELNYDFVKDFWNPNEANEHKKISKIEKVKQILESDKEFSEDYFSILHFENKNNDDIDKNEKLFEKFLEPNYLNKDEQWLWKHLVVKDILKTWNSFIAKENVFSAILATNRIEDAIAYFKIFQSYLSQEDGPFYKKIKVSALFDPNESYTGDAEEIEFKKNGVEEILKNYNDLFDTNWTIETFRNYKKDLTIRLAKKDTYQVSSNDNGTNFNNDGKDHLDLVIVVNQLLTGFDSKYINTIFFDKNLEEEHLIQAISRTNRVFLNNIKPHGNVVFFNNPFKMYKNLIHALDIYGNIKYADVSIVDFDKDKIFWVVEQINENFNAIKKLFYLWDIPCFESIPSEEEQDNKILIKSQIEQFLLYWIKIYYFRLQLRNLVDTKEEQDFVNENVQITEKERKALEVLVREAKRRFKSIKADKFESPIMGEERLINDYISSFGKDIINKDNIHQFTYSTEKIKRLIKQDNTYELEKEIKKIIFEIKDDDQREWAEHNIDKVTDFLTSQPNEISLENFLEQEVIKQNEYNFKNWCEIIGFSQYFWIRELLNKPKDEIFNLGKNEEIRSIWDCGKYKQYLKELNKENVPTGCIALYKNFQGELEDWSDKLSRKKD</sequence>
<keyword evidence="11" id="KW-0175">Coiled coil</keyword>
<keyword evidence="4" id="KW-0540">Nuclease</keyword>
<evidence type="ECO:0000313" key="14">
    <source>
        <dbReference type="Proteomes" id="UP000009399"/>
    </source>
</evidence>
<dbReference type="GO" id="GO:0009035">
    <property type="term" value="F:type I site-specific deoxyribonuclease activity"/>
    <property type="evidence" value="ECO:0007669"/>
    <property type="project" value="UniProtKB-EC"/>
</dbReference>
<dbReference type="InterPro" id="IPR007409">
    <property type="entry name" value="Restrct_endonuc_type1_HsdR_N"/>
</dbReference>
<dbReference type="GO" id="GO:0003677">
    <property type="term" value="F:DNA binding"/>
    <property type="evidence" value="ECO:0007669"/>
    <property type="project" value="UniProtKB-KW"/>
</dbReference>
<dbReference type="SUPFAM" id="SSF52540">
    <property type="entry name" value="P-loop containing nucleoside triphosphate hydrolases"/>
    <property type="match status" value="2"/>
</dbReference>
<keyword evidence="7" id="KW-0255">Endonuclease</keyword>
<dbReference type="AlphaFoldDB" id="A0AAI8AMU8"/>
<evidence type="ECO:0000256" key="1">
    <source>
        <dbReference type="ARBA" id="ARBA00000851"/>
    </source>
</evidence>
<dbReference type="Pfam" id="PF18766">
    <property type="entry name" value="SWI2_SNF2"/>
    <property type="match status" value="1"/>
</dbReference>
<proteinExistence type="inferred from homology"/>
<feature type="domain" description="Helicase ATP-binding" evidence="12">
    <location>
        <begin position="312"/>
        <end position="480"/>
    </location>
</feature>
<dbReference type="GO" id="GO:0005524">
    <property type="term" value="F:ATP binding"/>
    <property type="evidence" value="ECO:0007669"/>
    <property type="project" value="UniProtKB-KW"/>
</dbReference>
<evidence type="ECO:0000256" key="5">
    <source>
        <dbReference type="ARBA" id="ARBA00022741"/>
    </source>
</evidence>
<keyword evidence="8" id="KW-0378">Hydrolase</keyword>
<comment type="similarity">
    <text evidence="2">Belongs to the HsdR family.</text>
</comment>
<dbReference type="InterPro" id="IPR014001">
    <property type="entry name" value="Helicase_ATP-bd"/>
</dbReference>
<reference evidence="13 14" key="1">
    <citation type="journal article" date="2013" name="Genome Announc.">
        <title>Complete Genome Sequence of Mycoplasma hyorhinis Strain SK76.</title>
        <authorList>
            <person name="Goodison S."/>
            <person name="Urquidi V."/>
            <person name="Kumar D."/>
            <person name="Reyes L."/>
            <person name="Rosser C.J."/>
        </authorList>
    </citation>
    <scope>NUCLEOTIDE SEQUENCE [LARGE SCALE GENOMIC DNA]</scope>
    <source>
        <strain evidence="13 14">SK76</strain>
    </source>
</reference>
<dbReference type="SMART" id="SM00487">
    <property type="entry name" value="DEXDc"/>
    <property type="match status" value="1"/>
</dbReference>
<evidence type="ECO:0000256" key="2">
    <source>
        <dbReference type="ARBA" id="ARBA00008598"/>
    </source>
</evidence>
<organism evidence="13 14">
    <name type="scientific">Mesomycoplasma hyorhinis SK76</name>
    <dbReference type="NCBI Taxonomy" id="1118964"/>
    <lineage>
        <taxon>Bacteria</taxon>
        <taxon>Bacillati</taxon>
        <taxon>Mycoplasmatota</taxon>
        <taxon>Mycoplasmoidales</taxon>
        <taxon>Metamycoplasmataceae</taxon>
        <taxon>Mesomycoplasma</taxon>
    </lineage>
</organism>
<evidence type="ECO:0000259" key="12">
    <source>
        <dbReference type="PROSITE" id="PS51192"/>
    </source>
</evidence>
<evidence type="ECO:0000256" key="7">
    <source>
        <dbReference type="ARBA" id="ARBA00022759"/>
    </source>
</evidence>
<accession>A0AAI8AMU8</accession>
<evidence type="ECO:0000256" key="10">
    <source>
        <dbReference type="ARBA" id="ARBA00023125"/>
    </source>
</evidence>
<dbReference type="PROSITE" id="PS51192">
    <property type="entry name" value="HELICASE_ATP_BIND_1"/>
    <property type="match status" value="1"/>
</dbReference>
<feature type="coiled-coil region" evidence="11">
    <location>
        <begin position="910"/>
        <end position="937"/>
    </location>
</feature>
<comment type="catalytic activity">
    <reaction evidence="1">
        <text>Endonucleolytic cleavage of DNA to give random double-stranded fragments with terminal 5'-phosphates, ATP is simultaneously hydrolyzed.</text>
        <dbReference type="EC" id="3.1.21.3"/>
    </reaction>
</comment>
<dbReference type="Proteomes" id="UP000009399">
    <property type="component" value="Chromosome"/>
</dbReference>
<dbReference type="CDD" id="cd18800">
    <property type="entry name" value="SF2_C_EcoR124I-like"/>
    <property type="match status" value="1"/>
</dbReference>
<dbReference type="GO" id="GO:0009307">
    <property type="term" value="P:DNA restriction-modification system"/>
    <property type="evidence" value="ECO:0007669"/>
    <property type="project" value="UniProtKB-KW"/>
</dbReference>
<dbReference type="InterPro" id="IPR040980">
    <property type="entry name" value="SWI2_SNF2"/>
</dbReference>
<protein>
    <recommendedName>
        <fullName evidence="3">type I site-specific deoxyribonuclease</fullName>
        <ecNumber evidence="3">3.1.21.3</ecNumber>
    </recommendedName>
</protein>
<dbReference type="EMBL" id="CP003914">
    <property type="protein sequence ID" value="AFX74292.1"/>
    <property type="molecule type" value="Genomic_DNA"/>
</dbReference>
<dbReference type="PANTHER" id="PTHR30195:SF16">
    <property type="entry name" value="TYPE I RESTRICTION ENZYME ENDONUCLEASE SUBUNIT"/>
    <property type="match status" value="1"/>
</dbReference>
<dbReference type="InterPro" id="IPR051268">
    <property type="entry name" value="Type-I_R_enzyme_R_subunit"/>
</dbReference>
<evidence type="ECO:0000256" key="3">
    <source>
        <dbReference type="ARBA" id="ARBA00012654"/>
    </source>
</evidence>
<evidence type="ECO:0000313" key="13">
    <source>
        <dbReference type="EMBL" id="AFX74292.1"/>
    </source>
</evidence>
<dbReference type="CDD" id="cd22332">
    <property type="entry name" value="HsdR_N"/>
    <property type="match status" value="1"/>
</dbReference>
<dbReference type="RefSeq" id="WP_014335478.1">
    <property type="nucleotide sequence ID" value="NC_019552.1"/>
</dbReference>
<keyword evidence="6" id="KW-0680">Restriction system</keyword>
<dbReference type="REBASE" id="56541">
    <property type="entry name" value="Mhy76ORF369P"/>
</dbReference>
<evidence type="ECO:0000256" key="11">
    <source>
        <dbReference type="SAM" id="Coils"/>
    </source>
</evidence>
<keyword evidence="5" id="KW-0547">Nucleotide-binding</keyword>
<dbReference type="Gene3D" id="3.90.1570.50">
    <property type="match status" value="1"/>
</dbReference>
<dbReference type="Gene3D" id="3.40.50.300">
    <property type="entry name" value="P-loop containing nucleotide triphosphate hydrolases"/>
    <property type="match status" value="2"/>
</dbReference>
<dbReference type="KEGG" id="mhs:MOS_368"/>
<gene>
    <name evidence="13" type="ORF">MOS_368</name>
</gene>
<evidence type="ECO:0000256" key="6">
    <source>
        <dbReference type="ARBA" id="ARBA00022747"/>
    </source>
</evidence>
<dbReference type="InterPro" id="IPR055180">
    <property type="entry name" value="HsdR_RecA-like_helicase_dom_2"/>
</dbReference>
<evidence type="ECO:0000256" key="4">
    <source>
        <dbReference type="ARBA" id="ARBA00022722"/>
    </source>
</evidence>
<name>A0AAI8AMU8_MESHY</name>
<dbReference type="EC" id="3.1.21.3" evidence="3"/>
<dbReference type="PANTHER" id="PTHR30195">
    <property type="entry name" value="TYPE I SITE-SPECIFIC DEOXYRIBONUCLEASE PROTEIN SUBUNIT M AND R"/>
    <property type="match status" value="1"/>
</dbReference>
<keyword evidence="10" id="KW-0238">DNA-binding</keyword>
<evidence type="ECO:0000256" key="9">
    <source>
        <dbReference type="ARBA" id="ARBA00022840"/>
    </source>
</evidence>